<dbReference type="GO" id="GO:0022857">
    <property type="term" value="F:transmembrane transporter activity"/>
    <property type="evidence" value="ECO:0007669"/>
    <property type="project" value="InterPro"/>
</dbReference>
<keyword evidence="4" id="KW-0762">Sugar transport</keyword>
<keyword evidence="5 8" id="KW-0812">Transmembrane</keyword>
<dbReference type="InterPro" id="IPR036259">
    <property type="entry name" value="MFS_trans_sf"/>
</dbReference>
<feature type="transmembrane region" description="Helical" evidence="8">
    <location>
        <begin position="287"/>
        <end position="307"/>
    </location>
</feature>
<feature type="transmembrane region" description="Helical" evidence="8">
    <location>
        <begin position="313"/>
        <end position="334"/>
    </location>
</feature>
<feature type="transmembrane region" description="Helical" evidence="8">
    <location>
        <begin position="373"/>
        <end position="394"/>
    </location>
</feature>
<feature type="transmembrane region" description="Helical" evidence="8">
    <location>
        <begin position="258"/>
        <end position="280"/>
    </location>
</feature>
<feature type="transmembrane region" description="Helical" evidence="8">
    <location>
        <begin position="82"/>
        <end position="100"/>
    </location>
</feature>
<reference evidence="9 10" key="1">
    <citation type="submission" date="2019-04" db="EMBL/GenBank/DDBJ databases">
        <title>Draft genome sequence of Gemmobacter aestuarii sp. nov.</title>
        <authorList>
            <person name="Hameed A."/>
            <person name="Lin S.-Y."/>
            <person name="Shahina M."/>
            <person name="Lai W.-A."/>
            <person name="Young C.-C."/>
        </authorList>
    </citation>
    <scope>NUCLEOTIDE SEQUENCE [LARGE SCALE GENOMIC DNA]</scope>
    <source>
        <strain evidence="9 10">CC-PW-75</strain>
    </source>
</reference>
<dbReference type="SUPFAM" id="SSF103473">
    <property type="entry name" value="MFS general substrate transporter"/>
    <property type="match status" value="2"/>
</dbReference>
<accession>A0A4V3V0C8</accession>
<keyword evidence="10" id="KW-1185">Reference proteome</keyword>
<keyword evidence="2" id="KW-0813">Transport</keyword>
<feature type="transmembrane region" description="Helical" evidence="8">
    <location>
        <begin position="112"/>
        <end position="132"/>
    </location>
</feature>
<feature type="transmembrane region" description="Helical" evidence="8">
    <location>
        <begin position="222"/>
        <end position="246"/>
    </location>
</feature>
<keyword evidence="6 8" id="KW-1133">Transmembrane helix</keyword>
<keyword evidence="7 8" id="KW-0472">Membrane</keyword>
<feature type="transmembrane region" description="Helical" evidence="8">
    <location>
        <begin position="346"/>
        <end position="367"/>
    </location>
</feature>
<evidence type="ECO:0000256" key="3">
    <source>
        <dbReference type="ARBA" id="ARBA00022475"/>
    </source>
</evidence>
<proteinExistence type="predicted"/>
<dbReference type="AlphaFoldDB" id="A0A4V3V0C8"/>
<evidence type="ECO:0000256" key="5">
    <source>
        <dbReference type="ARBA" id="ARBA00022692"/>
    </source>
</evidence>
<organism evidence="9 10">
    <name type="scientific">Aliigemmobacter aestuarii</name>
    <dbReference type="NCBI Taxonomy" id="1445661"/>
    <lineage>
        <taxon>Bacteria</taxon>
        <taxon>Pseudomonadati</taxon>
        <taxon>Pseudomonadota</taxon>
        <taxon>Alphaproteobacteria</taxon>
        <taxon>Rhodobacterales</taxon>
        <taxon>Paracoccaceae</taxon>
        <taxon>Aliigemmobacter</taxon>
    </lineage>
</organism>
<name>A0A4V3V0C8_9RHOB</name>
<dbReference type="PANTHER" id="PTHR23535">
    <property type="entry name" value="SUGAR EFFLUX TRANSPORTER A-RELATED"/>
    <property type="match status" value="1"/>
</dbReference>
<evidence type="ECO:0000256" key="7">
    <source>
        <dbReference type="ARBA" id="ARBA00023136"/>
    </source>
</evidence>
<feature type="transmembrane region" description="Helical" evidence="8">
    <location>
        <begin position="173"/>
        <end position="193"/>
    </location>
</feature>
<comment type="subcellular location">
    <subcellularLocation>
        <location evidence="1">Cell membrane</location>
        <topology evidence="1">Multi-pass membrane protein</topology>
    </subcellularLocation>
</comment>
<dbReference type="EMBL" id="SSND01000002">
    <property type="protein sequence ID" value="THD83462.1"/>
    <property type="molecule type" value="Genomic_DNA"/>
</dbReference>
<feature type="transmembrane region" description="Helical" evidence="8">
    <location>
        <begin position="49"/>
        <end position="70"/>
    </location>
</feature>
<gene>
    <name evidence="9" type="ORF">E7811_09245</name>
</gene>
<dbReference type="Pfam" id="PF07690">
    <property type="entry name" value="MFS_1"/>
    <property type="match status" value="1"/>
</dbReference>
<evidence type="ECO:0000256" key="6">
    <source>
        <dbReference type="ARBA" id="ARBA00022989"/>
    </source>
</evidence>
<dbReference type="Proteomes" id="UP000309450">
    <property type="component" value="Unassembled WGS sequence"/>
</dbReference>
<comment type="caution">
    <text evidence="9">The sequence shown here is derived from an EMBL/GenBank/DDBJ whole genome shotgun (WGS) entry which is preliminary data.</text>
</comment>
<evidence type="ECO:0000313" key="10">
    <source>
        <dbReference type="Proteomes" id="UP000309450"/>
    </source>
</evidence>
<feature type="transmembrane region" description="Helical" evidence="8">
    <location>
        <begin position="144"/>
        <end position="167"/>
    </location>
</feature>
<evidence type="ECO:0000256" key="8">
    <source>
        <dbReference type="SAM" id="Phobius"/>
    </source>
</evidence>
<dbReference type="Gene3D" id="1.20.1250.20">
    <property type="entry name" value="MFS general substrate transporter like domains"/>
    <property type="match status" value="1"/>
</dbReference>
<protein>
    <recommendedName>
        <fullName evidence="11">MFS transporter</fullName>
    </recommendedName>
</protein>
<evidence type="ECO:0000313" key="9">
    <source>
        <dbReference type="EMBL" id="THD83462.1"/>
    </source>
</evidence>
<dbReference type="PANTHER" id="PTHR23535:SF2">
    <property type="entry name" value="SUGAR EFFLUX TRANSPORTER A-RELATED"/>
    <property type="match status" value="1"/>
</dbReference>
<dbReference type="OrthoDB" id="1491684at2"/>
<dbReference type="GO" id="GO:0005886">
    <property type="term" value="C:plasma membrane"/>
    <property type="evidence" value="ECO:0007669"/>
    <property type="project" value="UniProtKB-SubCell"/>
</dbReference>
<keyword evidence="3" id="KW-1003">Cell membrane</keyword>
<evidence type="ECO:0000256" key="2">
    <source>
        <dbReference type="ARBA" id="ARBA00022448"/>
    </source>
</evidence>
<evidence type="ECO:0000256" key="1">
    <source>
        <dbReference type="ARBA" id="ARBA00004651"/>
    </source>
</evidence>
<dbReference type="InterPro" id="IPR011701">
    <property type="entry name" value="MFS"/>
</dbReference>
<dbReference type="RefSeq" id="WP_136394357.1">
    <property type="nucleotide sequence ID" value="NZ_SSND01000002.1"/>
</dbReference>
<evidence type="ECO:0008006" key="11">
    <source>
        <dbReference type="Google" id="ProtNLM"/>
    </source>
</evidence>
<evidence type="ECO:0000256" key="4">
    <source>
        <dbReference type="ARBA" id="ARBA00022597"/>
    </source>
</evidence>
<sequence>MIPGTLSIVLRNPTLRLVALTVLGVGAVNASLYPYQSLVAVQRVGLSEAAFSLVLVVAAVTGVAAALTAGIVTDRKARRRPAALLASGAALAGPLAMWLHPSPVTLILCHGLLIPASASLYGQAFALARLACADLADQRDGIIATLRALLSLAFVATMLLWSAAFSAGADVMAVYPVATVTALCLFALLWAFWPRDGRGTWQDQPSGLSVMQALGELAQPSVLIRVALLGAIAAGPVLYLALAPLVFDAAAGRDAADVALYVGMVAGWEVPFMLLLALALRHLSRGTLIALGAAVYAAHVVLMPLLVGSPLIWAVPVLAGIGGAAILTLPLSYLQDLLSARPGTASALLAVQKVVGDTLAAAAFAIGTLVPGYMLAAVIGGGVMVGGAVALMVLDRRRLSAS</sequence>